<dbReference type="Gene3D" id="1.10.540.10">
    <property type="entry name" value="Acyl-CoA dehydrogenase/oxidase, N-terminal domain"/>
    <property type="match status" value="1"/>
</dbReference>
<dbReference type="PIRSF" id="PIRSF016578">
    <property type="entry name" value="HsaA"/>
    <property type="match status" value="1"/>
</dbReference>
<sequence>MSMAENLVTGTDQAQSAARSEFAARIDAAVAIAEKHAAAVDQESRFPAEAFAELKAQKLLGILLSPAFGGEGRSIADAAQVCYALGKVCSSTSMIYAMHSANVACVSNHRDENELYLSCLRRIGVNQMLLASSTTEGANGANVRSSAAAILADGEEVTLDRDASVVSYGADADAIVTTARRSPDSLPSDQVLALFFKEDYKLDRTSKWDVMGMRGTCSEGFRFVAHGRREQVLSEPYDRIHKRSMVPVTHILWSGCWAGVAAGAVVRAQLFVRNAARAQKGALPPGAPLATEASLSLMGLVNLVDSAIADYLARANDGAALEEMGFQTSLNLLKVAASEAAIATVMRAFNATGIAAYRNDSPFSVARPIRDILSSAIMINNNRILANVAASCLIGGVPDSIVKAR</sequence>
<name>A0AA48M3S0_9ZZZZ</name>
<dbReference type="EC" id="1.3.8.7" evidence="2"/>
<reference evidence="2" key="1">
    <citation type="submission" date="2023-07" db="EMBL/GenBank/DDBJ databases">
        <authorList>
            <person name="Pelsma A.J. K."/>
        </authorList>
    </citation>
    <scope>NUCLEOTIDE SEQUENCE</scope>
</reference>
<evidence type="ECO:0000313" key="2">
    <source>
        <dbReference type="EMBL" id="CAJ0868414.1"/>
    </source>
</evidence>
<dbReference type="InterPro" id="IPR009100">
    <property type="entry name" value="AcylCoA_DH/oxidase_NM_dom_sf"/>
</dbReference>
<dbReference type="EMBL" id="OY288114">
    <property type="protein sequence ID" value="CAJ0868414.1"/>
    <property type="molecule type" value="Genomic_DNA"/>
</dbReference>
<dbReference type="SUPFAM" id="SSF56645">
    <property type="entry name" value="Acyl-CoA dehydrogenase NM domain-like"/>
    <property type="match status" value="1"/>
</dbReference>
<dbReference type="PANTHER" id="PTHR43884">
    <property type="entry name" value="ACYL-COA DEHYDROGENASE"/>
    <property type="match status" value="1"/>
</dbReference>
<proteinExistence type="predicted"/>
<dbReference type="GO" id="GO:0050660">
    <property type="term" value="F:flavin adenine dinucleotide binding"/>
    <property type="evidence" value="ECO:0007669"/>
    <property type="project" value="InterPro"/>
</dbReference>
<dbReference type="Pfam" id="PF02771">
    <property type="entry name" value="Acyl-CoA_dh_N"/>
    <property type="match status" value="1"/>
</dbReference>
<dbReference type="Gene3D" id="2.40.110.10">
    <property type="entry name" value="Butyryl-CoA Dehydrogenase, subunit A, domain 2"/>
    <property type="match status" value="1"/>
</dbReference>
<dbReference type="InterPro" id="IPR036250">
    <property type="entry name" value="AcylCo_DH-like_C"/>
</dbReference>
<keyword evidence="2" id="KW-0560">Oxidoreductase</keyword>
<dbReference type="InterPro" id="IPR046373">
    <property type="entry name" value="Acyl-CoA_Oxase/DH_mid-dom_sf"/>
</dbReference>
<feature type="domain" description="Acyl-CoA dehydrogenase/oxidase N-terminal" evidence="1">
    <location>
        <begin position="34"/>
        <end position="104"/>
    </location>
</feature>
<dbReference type="AlphaFoldDB" id="A0AA48M3S0"/>
<organism evidence="2">
    <name type="scientific">freshwater sediment metagenome</name>
    <dbReference type="NCBI Taxonomy" id="556182"/>
    <lineage>
        <taxon>unclassified sequences</taxon>
        <taxon>metagenomes</taxon>
        <taxon>ecological metagenomes</taxon>
    </lineage>
</organism>
<dbReference type="InterPro" id="IPR037069">
    <property type="entry name" value="AcylCoA_DH/ox_N_sf"/>
</dbReference>
<evidence type="ECO:0000259" key="1">
    <source>
        <dbReference type="Pfam" id="PF02771"/>
    </source>
</evidence>
<dbReference type="PANTHER" id="PTHR43884:SF12">
    <property type="entry name" value="ISOVALERYL-COA DEHYDROGENASE, MITOCHONDRIAL-RELATED"/>
    <property type="match status" value="1"/>
</dbReference>
<protein>
    <submittedName>
        <fullName evidence="2">Acyl-CoA dehydrogenase</fullName>
        <ecNumber evidence="2">1.3.8.7</ecNumber>
    </submittedName>
</protein>
<dbReference type="InterPro" id="IPR013786">
    <property type="entry name" value="AcylCoA_DH/ox_N"/>
</dbReference>
<dbReference type="Gene3D" id="1.20.140.10">
    <property type="entry name" value="Butyryl-CoA Dehydrogenase, subunit A, domain 3"/>
    <property type="match status" value="1"/>
</dbReference>
<accession>A0AA48M3S0</accession>
<gene>
    <name evidence="2" type="primary">ACADM/acd</name>
    <name evidence="2" type="ORF">AMST5_02043</name>
</gene>
<dbReference type="GO" id="GO:0070991">
    <property type="term" value="F:medium-chain fatty acyl-CoA dehydrogenase activity"/>
    <property type="evidence" value="ECO:0007669"/>
    <property type="project" value="UniProtKB-EC"/>
</dbReference>
<dbReference type="SUPFAM" id="SSF47203">
    <property type="entry name" value="Acyl-CoA dehydrogenase C-terminal domain-like"/>
    <property type="match status" value="1"/>
</dbReference>